<feature type="compositionally biased region" description="Basic residues" evidence="1">
    <location>
        <begin position="26"/>
        <end position="36"/>
    </location>
</feature>
<dbReference type="AlphaFoldDB" id="A0A391P263"/>
<evidence type="ECO:0000256" key="1">
    <source>
        <dbReference type="SAM" id="MobiDB-lite"/>
    </source>
</evidence>
<accession>A0A391P263</accession>
<reference evidence="2 3" key="1">
    <citation type="journal article" date="2018" name="PLoS ONE">
        <title>The draft genome of Kipferlia bialata reveals reductive genome evolution in fornicate parasites.</title>
        <authorList>
            <person name="Tanifuji G."/>
            <person name="Takabayashi S."/>
            <person name="Kume K."/>
            <person name="Takagi M."/>
            <person name="Nakayama T."/>
            <person name="Kamikawa R."/>
            <person name="Inagaki Y."/>
            <person name="Hashimoto T."/>
        </authorList>
    </citation>
    <scope>NUCLEOTIDE SEQUENCE [LARGE SCALE GENOMIC DNA]</scope>
    <source>
        <strain evidence="2">NY0173</strain>
    </source>
</reference>
<evidence type="ECO:0000313" key="3">
    <source>
        <dbReference type="Proteomes" id="UP000265618"/>
    </source>
</evidence>
<dbReference type="Proteomes" id="UP000265618">
    <property type="component" value="Unassembled WGS sequence"/>
</dbReference>
<dbReference type="EMBL" id="BDIP01001055">
    <property type="protein sequence ID" value="GCA62632.1"/>
    <property type="molecule type" value="Genomic_DNA"/>
</dbReference>
<evidence type="ECO:0000313" key="2">
    <source>
        <dbReference type="EMBL" id="GCA62632.1"/>
    </source>
</evidence>
<gene>
    <name evidence="2" type="ORF">KIPB_004772</name>
</gene>
<feature type="region of interest" description="Disordered" evidence="1">
    <location>
        <begin position="1"/>
        <end position="46"/>
    </location>
</feature>
<keyword evidence="3" id="KW-1185">Reference proteome</keyword>
<feature type="compositionally biased region" description="Basic and acidic residues" evidence="1">
    <location>
        <begin position="14"/>
        <end position="25"/>
    </location>
</feature>
<protein>
    <submittedName>
        <fullName evidence="2">Uncharacterized protein</fullName>
    </submittedName>
</protein>
<comment type="caution">
    <text evidence="2">The sequence shown here is derived from an EMBL/GenBank/DDBJ whole genome shotgun (WGS) entry which is preliminary data.</text>
</comment>
<proteinExistence type="predicted"/>
<organism evidence="2 3">
    <name type="scientific">Kipferlia bialata</name>
    <dbReference type="NCBI Taxonomy" id="797122"/>
    <lineage>
        <taxon>Eukaryota</taxon>
        <taxon>Metamonada</taxon>
        <taxon>Carpediemonas-like organisms</taxon>
        <taxon>Kipferlia</taxon>
    </lineage>
</organism>
<name>A0A391P263_9EUKA</name>
<sequence>MSKSTRVAQAVPVQDRRDGVRVAERRAKRKSTKRRSREREIYREPIPLMPSSQVQMHRANTLYYAPGPPVTGREGVSLWSVPYLERERERHLDNLQGSEEECIGMETEAKKCAMERDEAWDTWMAAIDAT</sequence>